<accession>A0A8H3F9X4</accession>
<proteinExistence type="predicted"/>
<evidence type="ECO:0000256" key="1">
    <source>
        <dbReference type="SAM" id="MobiDB-lite"/>
    </source>
</evidence>
<sequence>MLEMPNLRDLSDTASESGLLLLHSEPQIKIDISEKYKESSSDGCKVSQKSSASHPPPPNQPSHVSYDHRPHSQPKPQRTMSNPPRIHTYHCLCSTLLLATPYPLSTLPRRALPCLDRAYVLPLPPLSRPETDTDIMSSLHIDGGTEGGTADRGPLPSLLTANLRPARKALVVRREDGYEKRRVYRCGRCGIGVGYEIVREEEGEGEGEGKDGGRVVYLIEGGLMETGEMGREDGV</sequence>
<dbReference type="OrthoDB" id="418131at2759"/>
<comment type="caution">
    <text evidence="3">The sequence shown here is derived from an EMBL/GenBank/DDBJ whole genome shotgun (WGS) entry which is preliminary data.</text>
</comment>
<evidence type="ECO:0000313" key="4">
    <source>
        <dbReference type="Proteomes" id="UP000664203"/>
    </source>
</evidence>
<feature type="domain" description="STEEP1" evidence="2">
    <location>
        <begin position="85"/>
        <end position="231"/>
    </location>
</feature>
<name>A0A8H3F9X4_9LECA</name>
<gene>
    <name evidence="3" type="ORF">ALECFALPRED_000580</name>
</gene>
<evidence type="ECO:0000313" key="3">
    <source>
        <dbReference type="EMBL" id="CAF9918178.1"/>
    </source>
</evidence>
<dbReference type="InterPro" id="IPR057965">
    <property type="entry name" value="STEEP1_dom"/>
</dbReference>
<dbReference type="Proteomes" id="UP000664203">
    <property type="component" value="Unassembled WGS sequence"/>
</dbReference>
<organism evidence="3 4">
    <name type="scientific">Alectoria fallacina</name>
    <dbReference type="NCBI Taxonomy" id="1903189"/>
    <lineage>
        <taxon>Eukaryota</taxon>
        <taxon>Fungi</taxon>
        <taxon>Dikarya</taxon>
        <taxon>Ascomycota</taxon>
        <taxon>Pezizomycotina</taxon>
        <taxon>Lecanoromycetes</taxon>
        <taxon>OSLEUM clade</taxon>
        <taxon>Lecanoromycetidae</taxon>
        <taxon>Lecanorales</taxon>
        <taxon>Lecanorineae</taxon>
        <taxon>Parmeliaceae</taxon>
        <taxon>Alectoria</taxon>
    </lineage>
</organism>
<dbReference type="AlphaFoldDB" id="A0A8H3F9X4"/>
<reference evidence="3" key="1">
    <citation type="submission" date="2021-03" db="EMBL/GenBank/DDBJ databases">
        <authorList>
            <person name="Tagirdzhanova G."/>
        </authorList>
    </citation>
    <scope>NUCLEOTIDE SEQUENCE</scope>
</reference>
<dbReference type="Pfam" id="PF25809">
    <property type="entry name" value="STEEP1"/>
    <property type="match status" value="1"/>
</dbReference>
<protein>
    <recommendedName>
        <fullName evidence="2">STEEP1 domain-containing protein</fullName>
    </recommendedName>
</protein>
<feature type="region of interest" description="Disordered" evidence="1">
    <location>
        <begin position="34"/>
        <end position="83"/>
    </location>
</feature>
<evidence type="ECO:0000259" key="2">
    <source>
        <dbReference type="Pfam" id="PF25809"/>
    </source>
</evidence>
<keyword evidence="4" id="KW-1185">Reference proteome</keyword>
<dbReference type="EMBL" id="CAJPDR010000109">
    <property type="protein sequence ID" value="CAF9918178.1"/>
    <property type="molecule type" value="Genomic_DNA"/>
</dbReference>